<sequence>MGDEKIEIPVPIQGILKGFPSNEVMKNYSEFMNNCRSQDVLEKKFRIGQRPGFEKWGAGTQIGAAEQPIVALCTVSSVV</sequence>
<organism evidence="1">
    <name type="scientific">marine sediment metagenome</name>
    <dbReference type="NCBI Taxonomy" id="412755"/>
    <lineage>
        <taxon>unclassified sequences</taxon>
        <taxon>metagenomes</taxon>
        <taxon>ecological metagenomes</taxon>
    </lineage>
</organism>
<accession>A0A0F9MBH6</accession>
<dbReference type="AlphaFoldDB" id="A0A0F9MBH6"/>
<evidence type="ECO:0000313" key="1">
    <source>
        <dbReference type="EMBL" id="KKM66512.1"/>
    </source>
</evidence>
<proteinExistence type="predicted"/>
<gene>
    <name evidence="1" type="ORF">LCGC14_1480480</name>
</gene>
<reference evidence="1" key="1">
    <citation type="journal article" date="2015" name="Nature">
        <title>Complex archaea that bridge the gap between prokaryotes and eukaryotes.</title>
        <authorList>
            <person name="Spang A."/>
            <person name="Saw J.H."/>
            <person name="Jorgensen S.L."/>
            <person name="Zaremba-Niedzwiedzka K."/>
            <person name="Martijn J."/>
            <person name="Lind A.E."/>
            <person name="van Eijk R."/>
            <person name="Schleper C."/>
            <person name="Guy L."/>
            <person name="Ettema T.J."/>
        </authorList>
    </citation>
    <scope>NUCLEOTIDE SEQUENCE</scope>
</reference>
<comment type="caution">
    <text evidence="1">The sequence shown here is derived from an EMBL/GenBank/DDBJ whole genome shotgun (WGS) entry which is preliminary data.</text>
</comment>
<protein>
    <submittedName>
        <fullName evidence="1">Uncharacterized protein</fullName>
    </submittedName>
</protein>
<name>A0A0F9MBH6_9ZZZZ</name>
<dbReference type="EMBL" id="LAZR01010517">
    <property type="protein sequence ID" value="KKM66512.1"/>
    <property type="molecule type" value="Genomic_DNA"/>
</dbReference>